<proteinExistence type="predicted"/>
<dbReference type="AlphaFoldDB" id="A0AA38LMC3"/>
<comment type="caution">
    <text evidence="1">The sequence shown here is derived from an EMBL/GenBank/DDBJ whole genome shotgun (WGS) entry which is preliminary data.</text>
</comment>
<organism evidence="1 2">
    <name type="scientific">Taxus chinensis</name>
    <name type="common">Chinese yew</name>
    <name type="synonym">Taxus wallichiana var. chinensis</name>
    <dbReference type="NCBI Taxonomy" id="29808"/>
    <lineage>
        <taxon>Eukaryota</taxon>
        <taxon>Viridiplantae</taxon>
        <taxon>Streptophyta</taxon>
        <taxon>Embryophyta</taxon>
        <taxon>Tracheophyta</taxon>
        <taxon>Spermatophyta</taxon>
        <taxon>Pinopsida</taxon>
        <taxon>Pinidae</taxon>
        <taxon>Conifers II</taxon>
        <taxon>Cupressales</taxon>
        <taxon>Taxaceae</taxon>
        <taxon>Taxus</taxon>
    </lineage>
</organism>
<sequence length="87" mass="9956">MLSESYTLTEADDTFQCFKAIVTQGLAPEVTFDRESINNLLAYHDFIGFLIDACEEFTRLPDKLKDEKETCEVIGNHFKGPNHNQLQ</sequence>
<evidence type="ECO:0000313" key="2">
    <source>
        <dbReference type="Proteomes" id="UP000824469"/>
    </source>
</evidence>
<gene>
    <name evidence="1" type="ORF">KI387_006780</name>
</gene>
<reference evidence="1 2" key="1">
    <citation type="journal article" date="2021" name="Nat. Plants">
        <title>The Taxus genome provides insights into paclitaxel biosynthesis.</title>
        <authorList>
            <person name="Xiong X."/>
            <person name="Gou J."/>
            <person name="Liao Q."/>
            <person name="Li Y."/>
            <person name="Zhou Q."/>
            <person name="Bi G."/>
            <person name="Li C."/>
            <person name="Du R."/>
            <person name="Wang X."/>
            <person name="Sun T."/>
            <person name="Guo L."/>
            <person name="Liang H."/>
            <person name="Lu P."/>
            <person name="Wu Y."/>
            <person name="Zhang Z."/>
            <person name="Ro D.K."/>
            <person name="Shang Y."/>
            <person name="Huang S."/>
            <person name="Yan J."/>
        </authorList>
    </citation>
    <scope>NUCLEOTIDE SEQUENCE [LARGE SCALE GENOMIC DNA]</scope>
    <source>
        <strain evidence="1">Ta-2019</strain>
    </source>
</reference>
<dbReference type="Proteomes" id="UP000824469">
    <property type="component" value="Unassembled WGS sequence"/>
</dbReference>
<evidence type="ECO:0000313" key="1">
    <source>
        <dbReference type="EMBL" id="KAH9326602.1"/>
    </source>
</evidence>
<name>A0AA38LMC3_TAXCH</name>
<keyword evidence="2" id="KW-1185">Reference proteome</keyword>
<dbReference type="EMBL" id="JAHRHJ020000002">
    <property type="protein sequence ID" value="KAH9326602.1"/>
    <property type="molecule type" value="Genomic_DNA"/>
</dbReference>
<feature type="non-terminal residue" evidence="1">
    <location>
        <position position="1"/>
    </location>
</feature>
<protein>
    <submittedName>
        <fullName evidence="1">Uncharacterized protein</fullName>
    </submittedName>
</protein>
<feature type="non-terminal residue" evidence="1">
    <location>
        <position position="87"/>
    </location>
</feature>
<accession>A0AA38LMC3</accession>